<sequence>MLLVAKIKALLASMYTFECIPPPQRLFCCCMFCCWEIQSAFNSFLQTLRERGGPGKERQPTSKQFGFLCKSA</sequence>
<proteinExistence type="predicted"/>
<protein>
    <recommendedName>
        <fullName evidence="4">Secreted protein</fullName>
    </recommendedName>
</protein>
<evidence type="ECO:0000256" key="1">
    <source>
        <dbReference type="SAM" id="MobiDB-lite"/>
    </source>
</evidence>
<name>A0ABP0UCJ9_9BRYO</name>
<evidence type="ECO:0000313" key="2">
    <source>
        <dbReference type="EMBL" id="CAK9218865.1"/>
    </source>
</evidence>
<keyword evidence="3" id="KW-1185">Reference proteome</keyword>
<gene>
    <name evidence="2" type="ORF">CSSPTR1EN2_LOCUS14198</name>
</gene>
<feature type="region of interest" description="Disordered" evidence="1">
    <location>
        <begin position="52"/>
        <end position="72"/>
    </location>
</feature>
<dbReference type="EMBL" id="OZ019895">
    <property type="protein sequence ID" value="CAK9218865.1"/>
    <property type="molecule type" value="Genomic_DNA"/>
</dbReference>
<evidence type="ECO:0000313" key="3">
    <source>
        <dbReference type="Proteomes" id="UP001497512"/>
    </source>
</evidence>
<organism evidence="2 3">
    <name type="scientific">Sphagnum troendelagicum</name>
    <dbReference type="NCBI Taxonomy" id="128251"/>
    <lineage>
        <taxon>Eukaryota</taxon>
        <taxon>Viridiplantae</taxon>
        <taxon>Streptophyta</taxon>
        <taxon>Embryophyta</taxon>
        <taxon>Bryophyta</taxon>
        <taxon>Sphagnophytina</taxon>
        <taxon>Sphagnopsida</taxon>
        <taxon>Sphagnales</taxon>
        <taxon>Sphagnaceae</taxon>
        <taxon>Sphagnum</taxon>
    </lineage>
</organism>
<evidence type="ECO:0008006" key="4">
    <source>
        <dbReference type="Google" id="ProtNLM"/>
    </source>
</evidence>
<accession>A0ABP0UCJ9</accession>
<dbReference type="Proteomes" id="UP001497512">
    <property type="component" value="Chromosome 3"/>
</dbReference>
<reference evidence="2" key="1">
    <citation type="submission" date="2024-02" db="EMBL/GenBank/DDBJ databases">
        <authorList>
            <consortium name="ELIXIR-Norway"/>
            <consortium name="Elixir Norway"/>
        </authorList>
    </citation>
    <scope>NUCLEOTIDE SEQUENCE</scope>
</reference>